<keyword evidence="6" id="KW-0653">Protein transport</keyword>
<evidence type="ECO:0000256" key="2">
    <source>
        <dbReference type="ARBA" id="ARBA00008807"/>
    </source>
</evidence>
<organism evidence="11 12">
    <name type="scientific">Fistulina hepatica ATCC 64428</name>
    <dbReference type="NCBI Taxonomy" id="1128425"/>
    <lineage>
        <taxon>Eukaryota</taxon>
        <taxon>Fungi</taxon>
        <taxon>Dikarya</taxon>
        <taxon>Basidiomycota</taxon>
        <taxon>Agaricomycotina</taxon>
        <taxon>Agaricomycetes</taxon>
        <taxon>Agaricomycetidae</taxon>
        <taxon>Agaricales</taxon>
        <taxon>Fistulinaceae</taxon>
        <taxon>Fistulina</taxon>
    </lineage>
</organism>
<accession>A0A0D7A386</accession>
<comment type="similarity">
    <text evidence="2">Belongs to the oligopeptide OPT transporter family.</text>
</comment>
<evidence type="ECO:0000256" key="3">
    <source>
        <dbReference type="ARBA" id="ARBA00022448"/>
    </source>
</evidence>
<dbReference type="OrthoDB" id="9986677at2759"/>
<evidence type="ECO:0000256" key="4">
    <source>
        <dbReference type="ARBA" id="ARBA00022692"/>
    </source>
</evidence>
<evidence type="ECO:0000313" key="11">
    <source>
        <dbReference type="EMBL" id="KIY45482.1"/>
    </source>
</evidence>
<evidence type="ECO:0000256" key="6">
    <source>
        <dbReference type="ARBA" id="ARBA00022927"/>
    </source>
</evidence>
<reference evidence="11 12" key="1">
    <citation type="journal article" date="2015" name="Fungal Genet. Biol.">
        <title>Evolution of novel wood decay mechanisms in Agaricales revealed by the genome sequences of Fistulina hepatica and Cylindrobasidium torrendii.</title>
        <authorList>
            <person name="Floudas D."/>
            <person name="Held B.W."/>
            <person name="Riley R."/>
            <person name="Nagy L.G."/>
            <person name="Koehler G."/>
            <person name="Ransdell A.S."/>
            <person name="Younus H."/>
            <person name="Chow J."/>
            <person name="Chiniquy J."/>
            <person name="Lipzen A."/>
            <person name="Tritt A."/>
            <person name="Sun H."/>
            <person name="Haridas S."/>
            <person name="LaButti K."/>
            <person name="Ohm R.A."/>
            <person name="Kues U."/>
            <person name="Blanchette R.A."/>
            <person name="Grigoriev I.V."/>
            <person name="Minto R.E."/>
            <person name="Hibbett D.S."/>
        </authorList>
    </citation>
    <scope>NUCLEOTIDE SEQUENCE [LARGE SCALE GENOMIC DNA]</scope>
    <source>
        <strain evidence="11 12">ATCC 64428</strain>
    </source>
</reference>
<keyword evidence="12" id="KW-1185">Reference proteome</keyword>
<proteinExistence type="inferred from homology"/>
<dbReference type="NCBIfam" id="TIGR00727">
    <property type="entry name" value="ISP4_OPT"/>
    <property type="match status" value="1"/>
</dbReference>
<evidence type="ECO:0000256" key="9">
    <source>
        <dbReference type="SAM" id="MobiDB-lite"/>
    </source>
</evidence>
<name>A0A0D7A386_9AGAR</name>
<evidence type="ECO:0000256" key="1">
    <source>
        <dbReference type="ARBA" id="ARBA00004141"/>
    </source>
</evidence>
<dbReference type="InterPro" id="IPR004648">
    <property type="entry name" value="Oligpept_transpt"/>
</dbReference>
<dbReference type="NCBIfam" id="TIGR00728">
    <property type="entry name" value="OPT_sfam"/>
    <property type="match status" value="1"/>
</dbReference>
<dbReference type="GO" id="GO:0016020">
    <property type="term" value="C:membrane"/>
    <property type="evidence" value="ECO:0007669"/>
    <property type="project" value="UniProtKB-SubCell"/>
</dbReference>
<dbReference type="InterPro" id="IPR004813">
    <property type="entry name" value="OPT"/>
</dbReference>
<protein>
    <submittedName>
        <fullName evidence="11">OPT superfamily oligopeptide transporter</fullName>
    </submittedName>
</protein>
<evidence type="ECO:0000313" key="12">
    <source>
        <dbReference type="Proteomes" id="UP000054144"/>
    </source>
</evidence>
<dbReference type="AlphaFoldDB" id="A0A0D7A386"/>
<keyword evidence="5" id="KW-0571">Peptide transport</keyword>
<gene>
    <name evidence="11" type="ORF">FISHEDRAFT_67029</name>
</gene>
<feature type="transmembrane region" description="Helical" evidence="10">
    <location>
        <begin position="228"/>
        <end position="246"/>
    </location>
</feature>
<feature type="compositionally biased region" description="Basic and acidic residues" evidence="9">
    <location>
        <begin position="78"/>
        <end position="88"/>
    </location>
</feature>
<feature type="transmembrane region" description="Helical" evidence="10">
    <location>
        <begin position="696"/>
        <end position="712"/>
    </location>
</feature>
<dbReference type="EMBL" id="KN882048">
    <property type="protein sequence ID" value="KIY45482.1"/>
    <property type="molecule type" value="Genomic_DNA"/>
</dbReference>
<dbReference type="GO" id="GO:0015031">
    <property type="term" value="P:protein transport"/>
    <property type="evidence" value="ECO:0007669"/>
    <property type="project" value="UniProtKB-KW"/>
</dbReference>
<dbReference type="Proteomes" id="UP000054144">
    <property type="component" value="Unassembled WGS sequence"/>
</dbReference>
<feature type="transmembrane region" description="Helical" evidence="10">
    <location>
        <begin position="517"/>
        <end position="537"/>
    </location>
</feature>
<keyword evidence="4 10" id="KW-0812">Transmembrane</keyword>
<feature type="transmembrane region" description="Helical" evidence="10">
    <location>
        <begin position="668"/>
        <end position="689"/>
    </location>
</feature>
<feature type="region of interest" description="Disordered" evidence="9">
    <location>
        <begin position="1"/>
        <end position="100"/>
    </location>
</feature>
<feature type="transmembrane region" description="Helical" evidence="10">
    <location>
        <begin position="331"/>
        <end position="354"/>
    </location>
</feature>
<dbReference type="PANTHER" id="PTHR22601">
    <property type="entry name" value="ISP4 LIKE PROTEIN"/>
    <property type="match status" value="1"/>
</dbReference>
<evidence type="ECO:0000256" key="10">
    <source>
        <dbReference type="SAM" id="Phobius"/>
    </source>
</evidence>
<feature type="transmembrane region" description="Helical" evidence="10">
    <location>
        <begin position="746"/>
        <end position="768"/>
    </location>
</feature>
<evidence type="ECO:0000256" key="8">
    <source>
        <dbReference type="ARBA" id="ARBA00023136"/>
    </source>
</evidence>
<feature type="transmembrane region" description="Helical" evidence="10">
    <location>
        <begin position="431"/>
        <end position="459"/>
    </location>
</feature>
<comment type="subcellular location">
    <subcellularLocation>
        <location evidence="1">Membrane</location>
        <topology evidence="1">Multi-pass membrane protein</topology>
    </subcellularLocation>
</comment>
<feature type="transmembrane region" description="Helical" evidence="10">
    <location>
        <begin position="718"/>
        <end position="734"/>
    </location>
</feature>
<keyword evidence="3" id="KW-0813">Transport</keyword>
<sequence>MEEYKAYTSSSEAVSLPDLLQPRQIPADIPQDVDDDFIDTHLNDPNFDLTKRPKSTSFELDRKKGSTGYQSDIDTESQTDHSSSRPESRNSTGIEFDDDSPYPEVRAAVASVDDPTIPCNTFRMWTLGLFFTVLVCGLNQAFTLRYPSLYITGVVVQLASLPCGKLWERIVPKYQFNFFGYKWSLNPGPFTVKEHVCITVMANVVVNGAYATEITSTQRMFYDQELTFAYEVLLALGTQVLGFSLGGLLRQFVVWPSSMIWPGALVNAALFNTLHKTYGKRDRGHMPRERFFFIVCACSFAYYWLPGYLFTALSIFNWVCWIAPTNVTVNTLFGINSGLGMGILTFDWSMISYVNSPLVSPWWSEVNTAAALLICYWLIVPLWYFTNTWYTAYLPIMSTSAYDRNGSTYDPLQIVNGSSFDVEGYRSYSPVYISATLIMAYGCAFGAFSSIIVHTFLWYRHDIARRFHSSLKDERDVHSRLMQVYPEVPFWWYLCVGIASLVCLFVSIEIFPTELPIWAAFFGFVLAACLAIPQAMIQAITNQPVALQVMHELIAGYILPGRPIANMIFKCIAYTGTSQAVAFAGDLKLGHYMKVPPRVMFSVQVVAVVVCCFIVTAVQDMMYAIVPDFCSSTQADGFTCPSTDTVATASLIWGGVGPSRIFSVGAPYSPMLLFFLVGAVLPIPFYFLARRFPLSIWRYINIPVFFAGVGAMPPATGINYASWAIAGFVFNYYIRKFHFRWWMRYNYILSAGLDAGVAISLVCIFFFVQLPKGGTITLDWWGNDVWVNTADTNGTPLKTAPADGFGPTSWS</sequence>
<feature type="transmembrane region" description="Helical" evidence="10">
    <location>
        <begin position="366"/>
        <end position="385"/>
    </location>
</feature>
<feature type="transmembrane region" description="Helical" evidence="10">
    <location>
        <begin position="490"/>
        <end position="511"/>
    </location>
</feature>
<dbReference type="GO" id="GO:0035673">
    <property type="term" value="F:oligopeptide transmembrane transporter activity"/>
    <property type="evidence" value="ECO:0007669"/>
    <property type="project" value="InterPro"/>
</dbReference>
<dbReference type="Pfam" id="PF03169">
    <property type="entry name" value="OPT"/>
    <property type="match status" value="1"/>
</dbReference>
<keyword evidence="7 10" id="KW-1133">Transmembrane helix</keyword>
<evidence type="ECO:0000256" key="7">
    <source>
        <dbReference type="ARBA" id="ARBA00022989"/>
    </source>
</evidence>
<feature type="transmembrane region" description="Helical" evidence="10">
    <location>
        <begin position="252"/>
        <end position="271"/>
    </location>
</feature>
<keyword evidence="8 10" id="KW-0472">Membrane</keyword>
<evidence type="ECO:0000256" key="5">
    <source>
        <dbReference type="ARBA" id="ARBA00022856"/>
    </source>
</evidence>
<feature type="transmembrane region" description="Helical" evidence="10">
    <location>
        <begin position="291"/>
        <end position="319"/>
    </location>
</feature>
<feature type="transmembrane region" description="Helical" evidence="10">
    <location>
        <begin position="599"/>
        <end position="618"/>
    </location>
</feature>